<reference evidence="1" key="1">
    <citation type="journal article" date="2023" name="G3 (Bethesda)">
        <title>A reference genome for the long-term kleptoplast-retaining sea slug Elysia crispata morphotype clarki.</title>
        <authorList>
            <person name="Eastman K.E."/>
            <person name="Pendleton A.L."/>
            <person name="Shaikh M.A."/>
            <person name="Suttiyut T."/>
            <person name="Ogas R."/>
            <person name="Tomko P."/>
            <person name="Gavelis G."/>
            <person name="Widhalm J.R."/>
            <person name="Wisecaver J.H."/>
        </authorList>
    </citation>
    <scope>NUCLEOTIDE SEQUENCE</scope>
    <source>
        <strain evidence="1">ECLA1</strain>
    </source>
</reference>
<protein>
    <submittedName>
        <fullName evidence="1">Uncharacterized protein</fullName>
    </submittedName>
</protein>
<name>A0AAE0YML8_9GAST</name>
<gene>
    <name evidence="1" type="ORF">RRG08_019287</name>
</gene>
<dbReference type="AlphaFoldDB" id="A0AAE0YML8"/>
<proteinExistence type="predicted"/>
<comment type="caution">
    <text evidence="1">The sequence shown here is derived from an EMBL/GenBank/DDBJ whole genome shotgun (WGS) entry which is preliminary data.</text>
</comment>
<keyword evidence="2" id="KW-1185">Reference proteome</keyword>
<sequence length="125" mass="14166">MGSVLIHIAIQGGEDHLPLASFKNAPKAVSDDLSVQIVNKQCVVEPCGSTYSDTVQWMRVHRRDVDDSYKDAVFSPVACEVTSCKEEVWAACQDCEILVFYDHCNEYRIVWPTWKNAEEAKRNTK</sequence>
<accession>A0AAE0YML8</accession>
<evidence type="ECO:0000313" key="1">
    <source>
        <dbReference type="EMBL" id="KAK3751078.1"/>
    </source>
</evidence>
<evidence type="ECO:0000313" key="2">
    <source>
        <dbReference type="Proteomes" id="UP001283361"/>
    </source>
</evidence>
<dbReference type="EMBL" id="JAWDGP010005839">
    <property type="protein sequence ID" value="KAK3751078.1"/>
    <property type="molecule type" value="Genomic_DNA"/>
</dbReference>
<dbReference type="Proteomes" id="UP001283361">
    <property type="component" value="Unassembled WGS sequence"/>
</dbReference>
<organism evidence="1 2">
    <name type="scientific">Elysia crispata</name>
    <name type="common">lettuce slug</name>
    <dbReference type="NCBI Taxonomy" id="231223"/>
    <lineage>
        <taxon>Eukaryota</taxon>
        <taxon>Metazoa</taxon>
        <taxon>Spiralia</taxon>
        <taxon>Lophotrochozoa</taxon>
        <taxon>Mollusca</taxon>
        <taxon>Gastropoda</taxon>
        <taxon>Heterobranchia</taxon>
        <taxon>Euthyneura</taxon>
        <taxon>Panpulmonata</taxon>
        <taxon>Sacoglossa</taxon>
        <taxon>Placobranchoidea</taxon>
        <taxon>Plakobranchidae</taxon>
        <taxon>Elysia</taxon>
    </lineage>
</organism>